<evidence type="ECO:0000313" key="2">
    <source>
        <dbReference type="Proteomes" id="UP000487757"/>
    </source>
</evidence>
<reference evidence="1 2" key="1">
    <citation type="submission" date="2019-11" db="EMBL/GenBank/DDBJ databases">
        <title>Pedobacter petrophilus genome.</title>
        <authorList>
            <person name="Feldbauer M.J."/>
            <person name="Newman J.D."/>
        </authorList>
    </citation>
    <scope>NUCLEOTIDE SEQUENCE [LARGE SCALE GENOMIC DNA]</scope>
    <source>
        <strain evidence="1 2">LMG 29686</strain>
    </source>
</reference>
<dbReference type="OrthoDB" id="761484at2"/>
<dbReference type="EMBL" id="WKKH01000006">
    <property type="protein sequence ID" value="MRX75611.1"/>
    <property type="molecule type" value="Genomic_DNA"/>
</dbReference>
<dbReference type="RefSeq" id="WP_154279769.1">
    <property type="nucleotide sequence ID" value="NZ_JBHUJQ010000001.1"/>
</dbReference>
<comment type="caution">
    <text evidence="1">The sequence shown here is derived from an EMBL/GenBank/DDBJ whole genome shotgun (WGS) entry which is preliminary data.</text>
</comment>
<protein>
    <submittedName>
        <fullName evidence="1">Uncharacterized protein</fullName>
    </submittedName>
</protein>
<organism evidence="1 2">
    <name type="scientific">Pedobacter petrophilus</name>
    <dbReference type="NCBI Taxonomy" id="1908241"/>
    <lineage>
        <taxon>Bacteria</taxon>
        <taxon>Pseudomonadati</taxon>
        <taxon>Bacteroidota</taxon>
        <taxon>Sphingobacteriia</taxon>
        <taxon>Sphingobacteriales</taxon>
        <taxon>Sphingobacteriaceae</taxon>
        <taxon>Pedobacter</taxon>
    </lineage>
</organism>
<keyword evidence="2" id="KW-1185">Reference proteome</keyword>
<gene>
    <name evidence="1" type="ORF">GJU39_05860</name>
</gene>
<dbReference type="Proteomes" id="UP000487757">
    <property type="component" value="Unassembled WGS sequence"/>
</dbReference>
<sequence length="128" mass="14105">MRPVYSSSTAPGSFVPRNTMGYKDNGNHYNYMCGYINEFWSSYGPSQKELTERFPAVNCEVAASKNTPSGEAGHGRIYDFTYNNSTYCSGARPNNAPLDDYLPALVIALGMVGFFLIRDPLNPVVSLV</sequence>
<proteinExistence type="predicted"/>
<evidence type="ECO:0000313" key="1">
    <source>
        <dbReference type="EMBL" id="MRX75611.1"/>
    </source>
</evidence>
<dbReference type="AlphaFoldDB" id="A0A7K0FW07"/>
<accession>A0A7K0FW07</accession>
<name>A0A7K0FW07_9SPHI</name>